<evidence type="ECO:0000313" key="6">
    <source>
        <dbReference type="Proteomes" id="UP000314294"/>
    </source>
</evidence>
<dbReference type="InterPro" id="IPR002126">
    <property type="entry name" value="Cadherin-like_dom"/>
</dbReference>
<gene>
    <name evidence="5" type="primary">CDH7_4</name>
    <name evidence="5" type="ORF">EYF80_034088</name>
</gene>
<dbReference type="OrthoDB" id="6250271at2759"/>
<accession>A0A4Z2GSG8</accession>
<dbReference type="GO" id="GO:0016020">
    <property type="term" value="C:membrane"/>
    <property type="evidence" value="ECO:0007669"/>
    <property type="project" value="UniProtKB-SubCell"/>
</dbReference>
<keyword evidence="6" id="KW-1185">Reference proteome</keyword>
<evidence type="ECO:0000313" key="5">
    <source>
        <dbReference type="EMBL" id="TNN55723.1"/>
    </source>
</evidence>
<keyword evidence="2" id="KW-0472">Membrane</keyword>
<protein>
    <submittedName>
        <fullName evidence="5">Cadherin-7</fullName>
    </submittedName>
</protein>
<dbReference type="GO" id="GO:0005509">
    <property type="term" value="F:calcium ion binding"/>
    <property type="evidence" value="ECO:0007669"/>
    <property type="project" value="UniProtKB-UniRule"/>
</dbReference>
<reference evidence="5 6" key="1">
    <citation type="submission" date="2019-03" db="EMBL/GenBank/DDBJ databases">
        <title>First draft genome of Liparis tanakae, snailfish: a comprehensive survey of snailfish specific genes.</title>
        <authorList>
            <person name="Kim W."/>
            <person name="Song I."/>
            <person name="Jeong J.-H."/>
            <person name="Kim D."/>
            <person name="Kim S."/>
            <person name="Ryu S."/>
            <person name="Song J.Y."/>
            <person name="Lee S.K."/>
        </authorList>
    </citation>
    <scope>NUCLEOTIDE SEQUENCE [LARGE SCALE GENOMIC DNA]</scope>
    <source>
        <tissue evidence="5">Muscle</tissue>
    </source>
</reference>
<comment type="caution">
    <text evidence="5">The sequence shown here is derived from an EMBL/GenBank/DDBJ whole genome shotgun (WGS) entry which is preliminary data.</text>
</comment>
<name>A0A4Z2GSG8_9TELE</name>
<evidence type="ECO:0000259" key="4">
    <source>
        <dbReference type="PROSITE" id="PS50268"/>
    </source>
</evidence>
<dbReference type="AlphaFoldDB" id="A0A4Z2GSG8"/>
<evidence type="ECO:0000256" key="1">
    <source>
        <dbReference type="ARBA" id="ARBA00004370"/>
    </source>
</evidence>
<evidence type="ECO:0000256" key="3">
    <source>
        <dbReference type="PROSITE-ProRule" id="PRU00043"/>
    </source>
</evidence>
<proteinExistence type="predicted"/>
<feature type="domain" description="Cadherin" evidence="4">
    <location>
        <begin position="2"/>
        <end position="39"/>
    </location>
</feature>
<comment type="subcellular location">
    <subcellularLocation>
        <location evidence="1">Membrane</location>
    </subcellularLocation>
</comment>
<sequence>MVVQVAATDADDPTYGNSARVVYSIIHGQPYFSVEPKTGASGPSRSAAPSFTIITDILVAVATECGGGPRYIFTAGSLAAAPPRLAGFSRRSLARKLKNTGRPVGFILLRLGSSAYTRRDFLRTEFTNR</sequence>
<dbReference type="PROSITE" id="PS50268">
    <property type="entry name" value="CADHERIN_2"/>
    <property type="match status" value="1"/>
</dbReference>
<keyword evidence="3" id="KW-0106">Calcium</keyword>
<dbReference type="GO" id="GO:0007156">
    <property type="term" value="P:homophilic cell adhesion via plasma membrane adhesion molecules"/>
    <property type="evidence" value="ECO:0007669"/>
    <property type="project" value="InterPro"/>
</dbReference>
<dbReference type="InterPro" id="IPR015919">
    <property type="entry name" value="Cadherin-like_sf"/>
</dbReference>
<organism evidence="5 6">
    <name type="scientific">Liparis tanakae</name>
    <name type="common">Tanaka's snailfish</name>
    <dbReference type="NCBI Taxonomy" id="230148"/>
    <lineage>
        <taxon>Eukaryota</taxon>
        <taxon>Metazoa</taxon>
        <taxon>Chordata</taxon>
        <taxon>Craniata</taxon>
        <taxon>Vertebrata</taxon>
        <taxon>Euteleostomi</taxon>
        <taxon>Actinopterygii</taxon>
        <taxon>Neopterygii</taxon>
        <taxon>Teleostei</taxon>
        <taxon>Neoteleostei</taxon>
        <taxon>Acanthomorphata</taxon>
        <taxon>Eupercaria</taxon>
        <taxon>Perciformes</taxon>
        <taxon>Cottioidei</taxon>
        <taxon>Cottales</taxon>
        <taxon>Liparidae</taxon>
        <taxon>Liparis</taxon>
    </lineage>
</organism>
<dbReference type="Gene3D" id="2.60.40.60">
    <property type="entry name" value="Cadherins"/>
    <property type="match status" value="1"/>
</dbReference>
<dbReference type="EMBL" id="SRLO01000448">
    <property type="protein sequence ID" value="TNN55723.1"/>
    <property type="molecule type" value="Genomic_DNA"/>
</dbReference>
<dbReference type="SUPFAM" id="SSF49313">
    <property type="entry name" value="Cadherin-like"/>
    <property type="match status" value="1"/>
</dbReference>
<dbReference type="Proteomes" id="UP000314294">
    <property type="component" value="Unassembled WGS sequence"/>
</dbReference>
<evidence type="ECO:0000256" key="2">
    <source>
        <dbReference type="ARBA" id="ARBA00023136"/>
    </source>
</evidence>